<dbReference type="STRING" id="671072.PL9214290987"/>
<organism evidence="1 2">
    <name type="scientific">Planktothrix tepida PCC 9214</name>
    <dbReference type="NCBI Taxonomy" id="671072"/>
    <lineage>
        <taxon>Bacteria</taxon>
        <taxon>Bacillati</taxon>
        <taxon>Cyanobacteriota</taxon>
        <taxon>Cyanophyceae</taxon>
        <taxon>Oscillatoriophycideae</taxon>
        <taxon>Oscillatoriales</taxon>
        <taxon>Microcoleaceae</taxon>
        <taxon>Planktothrix</taxon>
    </lineage>
</organism>
<dbReference type="AlphaFoldDB" id="A0A1J1LHN6"/>
<reference evidence="2" key="1">
    <citation type="submission" date="2015-10" db="EMBL/GenBank/DDBJ databases">
        <authorList>
            <person name="Regsiter A."/>
            <person name="william w."/>
        </authorList>
    </citation>
    <scope>NUCLEOTIDE SEQUENCE [LARGE SCALE GENOMIC DNA]</scope>
</reference>
<keyword evidence="2" id="KW-1185">Reference proteome</keyword>
<accession>A0A1J1LHN6</accession>
<sequence length="89" mass="10394">MNITNITLSQELNPVQNNWQFAEVWIDPMLTPPYILLLLADAQGKCQIYDPAKDYTVIFSAEDYETAKLWLLEDEYEPIQGRLLSDEWV</sequence>
<evidence type="ECO:0000313" key="1">
    <source>
        <dbReference type="EMBL" id="CUR31396.1"/>
    </source>
</evidence>
<protein>
    <submittedName>
        <fullName evidence="1">Uncharacterized protein</fullName>
    </submittedName>
</protein>
<name>A0A1J1LHN6_9CYAN</name>
<dbReference type="Proteomes" id="UP000184315">
    <property type="component" value="Unassembled WGS sequence"/>
</dbReference>
<evidence type="ECO:0000313" key="2">
    <source>
        <dbReference type="Proteomes" id="UP000184315"/>
    </source>
</evidence>
<proteinExistence type="predicted"/>
<gene>
    <name evidence="1" type="ORF">PL9214290987</name>
</gene>
<dbReference type="RefSeq" id="WP_072718260.1">
    <property type="nucleotide sequence ID" value="NZ_LN889782.1"/>
</dbReference>
<dbReference type="EMBL" id="CZDF01000132">
    <property type="protein sequence ID" value="CUR31396.1"/>
    <property type="molecule type" value="Genomic_DNA"/>
</dbReference>
<dbReference type="OrthoDB" id="573182at2"/>